<reference evidence="1 2" key="1">
    <citation type="journal article" date="2022" name="G3 (Bethesda)">
        <title>Whole-genome sequence and methylome profiling of the almond [Prunus dulcis (Mill.) D.A. Webb] cultivar 'Nonpareil'.</title>
        <authorList>
            <person name="D'Amico-Willman K.M."/>
            <person name="Ouma W.Z."/>
            <person name="Meulia T."/>
            <person name="Sideli G.M."/>
            <person name="Gradziel T.M."/>
            <person name="Fresnedo-Ramirez J."/>
        </authorList>
    </citation>
    <scope>NUCLEOTIDE SEQUENCE [LARGE SCALE GENOMIC DNA]</scope>
    <source>
        <strain evidence="1">Clone GOH B32 T37-40</strain>
    </source>
</reference>
<gene>
    <name evidence="1" type="ORF">L3X38_040273</name>
</gene>
<evidence type="ECO:0000313" key="1">
    <source>
        <dbReference type="EMBL" id="KAI5320565.1"/>
    </source>
</evidence>
<organism evidence="1 2">
    <name type="scientific">Prunus dulcis</name>
    <name type="common">Almond</name>
    <name type="synonym">Amygdalus dulcis</name>
    <dbReference type="NCBI Taxonomy" id="3755"/>
    <lineage>
        <taxon>Eukaryota</taxon>
        <taxon>Viridiplantae</taxon>
        <taxon>Streptophyta</taxon>
        <taxon>Embryophyta</taxon>
        <taxon>Tracheophyta</taxon>
        <taxon>Spermatophyta</taxon>
        <taxon>Magnoliopsida</taxon>
        <taxon>eudicotyledons</taxon>
        <taxon>Gunneridae</taxon>
        <taxon>Pentapetalae</taxon>
        <taxon>rosids</taxon>
        <taxon>fabids</taxon>
        <taxon>Rosales</taxon>
        <taxon>Rosaceae</taxon>
        <taxon>Amygdaloideae</taxon>
        <taxon>Amygdaleae</taxon>
        <taxon>Prunus</taxon>
    </lineage>
</organism>
<proteinExistence type="predicted"/>
<protein>
    <submittedName>
        <fullName evidence="1">Uncharacterized protein</fullName>
    </submittedName>
</protein>
<accession>A0AAD4V8R6</accession>
<sequence length="124" mass="14507">MHSHCNLSISITFDYWFEAIINSAVGYRNTRLEDSNNRESYCQMPPSLPQGSRNFYECYVEHVMYLKMNVVALGKIIINPVRFWCWPTGIESNGLQVNEEAYARERAIQYLKQKLPSTIQYVCL</sequence>
<comment type="caution">
    <text evidence="1">The sequence shown here is derived from an EMBL/GenBank/DDBJ whole genome shotgun (WGS) entry which is preliminary data.</text>
</comment>
<dbReference type="Proteomes" id="UP001054821">
    <property type="component" value="Chromosome 7"/>
</dbReference>
<keyword evidence="2" id="KW-1185">Reference proteome</keyword>
<evidence type="ECO:0000313" key="2">
    <source>
        <dbReference type="Proteomes" id="UP001054821"/>
    </source>
</evidence>
<dbReference type="EMBL" id="JAJFAZ020000007">
    <property type="protein sequence ID" value="KAI5320565.1"/>
    <property type="molecule type" value="Genomic_DNA"/>
</dbReference>
<name>A0AAD4V8R6_PRUDU</name>
<dbReference type="AlphaFoldDB" id="A0AAD4V8R6"/>